<dbReference type="PANTHER" id="PTHR30616">
    <property type="entry name" value="UNCHARACTERIZED PROTEIN YFIH"/>
    <property type="match status" value="1"/>
</dbReference>
<comment type="similarity">
    <text evidence="2 10">Belongs to the purine nucleoside phosphorylase YfiH/LACC1 family.</text>
</comment>
<evidence type="ECO:0000256" key="9">
    <source>
        <dbReference type="ARBA" id="ARBA00049893"/>
    </source>
</evidence>
<evidence type="ECO:0000256" key="2">
    <source>
        <dbReference type="ARBA" id="ARBA00007353"/>
    </source>
</evidence>
<dbReference type="AlphaFoldDB" id="A0A2X0QWJ3"/>
<evidence type="ECO:0000256" key="10">
    <source>
        <dbReference type="RuleBase" id="RU361274"/>
    </source>
</evidence>
<dbReference type="PANTHER" id="PTHR30616:SF2">
    <property type="entry name" value="PURINE NUCLEOSIDE PHOSPHORYLASE LACC1"/>
    <property type="match status" value="1"/>
</dbReference>
<organism evidence="11">
    <name type="scientific">Candidatus Nitrotoga fabula</name>
    <dbReference type="NCBI Taxonomy" id="2182327"/>
    <lineage>
        <taxon>Bacteria</taxon>
        <taxon>Pseudomonadati</taxon>
        <taxon>Pseudomonadota</taxon>
        <taxon>Betaproteobacteria</taxon>
        <taxon>Nitrosomonadales</taxon>
        <taxon>Gallionellaceae</taxon>
        <taxon>Candidatus Nitrotoga</taxon>
    </lineage>
</organism>
<accession>A0A2X0QWJ3</accession>
<comment type="catalytic activity">
    <reaction evidence="7">
        <text>adenosine + H2O + H(+) = inosine + NH4(+)</text>
        <dbReference type="Rhea" id="RHEA:24408"/>
        <dbReference type="ChEBI" id="CHEBI:15377"/>
        <dbReference type="ChEBI" id="CHEBI:15378"/>
        <dbReference type="ChEBI" id="CHEBI:16335"/>
        <dbReference type="ChEBI" id="CHEBI:17596"/>
        <dbReference type="ChEBI" id="CHEBI:28938"/>
        <dbReference type="EC" id="3.5.4.4"/>
    </reaction>
    <physiologicalReaction direction="left-to-right" evidence="7">
        <dbReference type="Rhea" id="RHEA:24409"/>
    </physiologicalReaction>
</comment>
<evidence type="ECO:0000256" key="6">
    <source>
        <dbReference type="ARBA" id="ARBA00022833"/>
    </source>
</evidence>
<dbReference type="GO" id="GO:0005507">
    <property type="term" value="F:copper ion binding"/>
    <property type="evidence" value="ECO:0007669"/>
    <property type="project" value="TreeGrafter"/>
</dbReference>
<evidence type="ECO:0000256" key="1">
    <source>
        <dbReference type="ARBA" id="ARBA00000553"/>
    </source>
</evidence>
<proteinExistence type="inferred from homology"/>
<keyword evidence="4" id="KW-0479">Metal-binding</keyword>
<dbReference type="GO" id="GO:0017061">
    <property type="term" value="F:S-methyl-5-thioadenosine phosphorylase activity"/>
    <property type="evidence" value="ECO:0007669"/>
    <property type="project" value="UniProtKB-EC"/>
</dbReference>
<dbReference type="InterPro" id="IPR003730">
    <property type="entry name" value="Cu_polyphenol_OxRdtase"/>
</dbReference>
<evidence type="ECO:0000256" key="3">
    <source>
        <dbReference type="ARBA" id="ARBA00022679"/>
    </source>
</evidence>
<dbReference type="InterPro" id="IPR038371">
    <property type="entry name" value="Cu_polyphenol_OxRdtase_sf"/>
</dbReference>
<keyword evidence="3" id="KW-0808">Transferase</keyword>
<sequence length="245" mass="26532">MSLLEQCIIPEWPAPKNIRALQTTRNGGTSAAPYDSFNLSSYVGDNPVAVARNRELLQTVLPGEPLWLQQVHGITVADADHATQPVKADASISSQPGSVCVAMTADCLPVLLCNDRGSVVSAVHAGWRGLCDGVIEQAAYAMNEPGHALMAWMGPAIGANAFEVGDEVRAEFIARNPQAVAAFRQSLPGKWLADIYHLARLRLSDLGITRVYGGGLCTYTDSKKFFSFRRDNVTGRMGTFIWLEQ</sequence>
<dbReference type="InterPro" id="IPR011324">
    <property type="entry name" value="Cytotoxic_necrot_fac-like_cat"/>
</dbReference>
<evidence type="ECO:0000256" key="7">
    <source>
        <dbReference type="ARBA" id="ARBA00047989"/>
    </source>
</evidence>
<dbReference type="Pfam" id="PF02578">
    <property type="entry name" value="Cu-oxidase_4"/>
    <property type="match status" value="1"/>
</dbReference>
<reference evidence="11" key="1">
    <citation type="submission" date="2018-05" db="EMBL/GenBank/DDBJ databases">
        <authorList>
            <person name="Lanie J.A."/>
            <person name="Ng W.-L."/>
            <person name="Kazmierczak K.M."/>
            <person name="Andrzejewski T.M."/>
            <person name="Davidsen T.M."/>
            <person name="Wayne K.J."/>
            <person name="Tettelin H."/>
            <person name="Glass J.I."/>
            <person name="Rusch D."/>
            <person name="Podicherti R."/>
            <person name="Tsui H.-C.T."/>
            <person name="Winkler M.E."/>
        </authorList>
    </citation>
    <scope>NUCLEOTIDE SEQUENCE</scope>
    <source>
        <strain evidence="11">KNB</strain>
    </source>
</reference>
<protein>
    <recommendedName>
        <fullName evidence="10">Purine nucleoside phosphorylase</fullName>
    </recommendedName>
</protein>
<evidence type="ECO:0000256" key="5">
    <source>
        <dbReference type="ARBA" id="ARBA00022801"/>
    </source>
</evidence>
<dbReference type="EMBL" id="LS423452">
    <property type="protein sequence ID" value="SPS06140.1"/>
    <property type="molecule type" value="Genomic_DNA"/>
</dbReference>
<evidence type="ECO:0000256" key="4">
    <source>
        <dbReference type="ARBA" id="ARBA00022723"/>
    </source>
</evidence>
<dbReference type="NCBIfam" id="TIGR00726">
    <property type="entry name" value="peptidoglycan editing factor PgeF"/>
    <property type="match status" value="1"/>
</dbReference>
<dbReference type="CDD" id="cd16833">
    <property type="entry name" value="YfiH"/>
    <property type="match status" value="1"/>
</dbReference>
<dbReference type="SUPFAM" id="SSF64438">
    <property type="entry name" value="CNF1/YfiH-like putative cysteine hydrolases"/>
    <property type="match status" value="1"/>
</dbReference>
<dbReference type="GO" id="GO:0016787">
    <property type="term" value="F:hydrolase activity"/>
    <property type="evidence" value="ECO:0007669"/>
    <property type="project" value="UniProtKB-KW"/>
</dbReference>
<gene>
    <name evidence="11" type="primary">yfiH</name>
    <name evidence="11" type="ORF">NITFAB_1730</name>
</gene>
<comment type="catalytic activity">
    <reaction evidence="8">
        <text>adenosine + phosphate = alpha-D-ribose 1-phosphate + adenine</text>
        <dbReference type="Rhea" id="RHEA:27642"/>
        <dbReference type="ChEBI" id="CHEBI:16335"/>
        <dbReference type="ChEBI" id="CHEBI:16708"/>
        <dbReference type="ChEBI" id="CHEBI:43474"/>
        <dbReference type="ChEBI" id="CHEBI:57720"/>
        <dbReference type="EC" id="2.4.2.1"/>
    </reaction>
    <physiologicalReaction direction="left-to-right" evidence="8">
        <dbReference type="Rhea" id="RHEA:27643"/>
    </physiologicalReaction>
</comment>
<evidence type="ECO:0000256" key="8">
    <source>
        <dbReference type="ARBA" id="ARBA00048968"/>
    </source>
</evidence>
<comment type="catalytic activity">
    <reaction evidence="1">
        <text>inosine + phosphate = alpha-D-ribose 1-phosphate + hypoxanthine</text>
        <dbReference type="Rhea" id="RHEA:27646"/>
        <dbReference type="ChEBI" id="CHEBI:17368"/>
        <dbReference type="ChEBI" id="CHEBI:17596"/>
        <dbReference type="ChEBI" id="CHEBI:43474"/>
        <dbReference type="ChEBI" id="CHEBI:57720"/>
        <dbReference type="EC" id="2.4.2.1"/>
    </reaction>
    <physiologicalReaction direction="left-to-right" evidence="1">
        <dbReference type="Rhea" id="RHEA:27647"/>
    </physiologicalReaction>
</comment>
<keyword evidence="5" id="KW-0378">Hydrolase</keyword>
<comment type="catalytic activity">
    <reaction evidence="9">
        <text>S-methyl-5'-thioadenosine + phosphate = 5-(methylsulfanyl)-alpha-D-ribose 1-phosphate + adenine</text>
        <dbReference type="Rhea" id="RHEA:11852"/>
        <dbReference type="ChEBI" id="CHEBI:16708"/>
        <dbReference type="ChEBI" id="CHEBI:17509"/>
        <dbReference type="ChEBI" id="CHEBI:43474"/>
        <dbReference type="ChEBI" id="CHEBI:58533"/>
        <dbReference type="EC" id="2.4.2.28"/>
    </reaction>
    <physiologicalReaction direction="left-to-right" evidence="9">
        <dbReference type="Rhea" id="RHEA:11853"/>
    </physiologicalReaction>
</comment>
<dbReference type="Gene3D" id="3.60.140.10">
    <property type="entry name" value="CNF1/YfiH-like putative cysteine hydrolases"/>
    <property type="match status" value="1"/>
</dbReference>
<evidence type="ECO:0000313" key="11">
    <source>
        <dbReference type="EMBL" id="SPS06140.1"/>
    </source>
</evidence>
<name>A0A2X0QWJ3_9PROT</name>
<keyword evidence="6" id="KW-0862">Zinc</keyword>